<evidence type="ECO:0000313" key="3">
    <source>
        <dbReference type="Proteomes" id="UP000614424"/>
    </source>
</evidence>
<organism evidence="2 3">
    <name type="scientific">Candidatus Desulfobia pelagia</name>
    <dbReference type="NCBI Taxonomy" id="2841692"/>
    <lineage>
        <taxon>Bacteria</taxon>
        <taxon>Pseudomonadati</taxon>
        <taxon>Thermodesulfobacteriota</taxon>
        <taxon>Desulfobulbia</taxon>
        <taxon>Desulfobulbales</taxon>
        <taxon>Desulfobulbaceae</taxon>
        <taxon>Candidatus Desulfobia</taxon>
    </lineage>
</organism>
<dbReference type="Gene3D" id="3.30.70.20">
    <property type="match status" value="1"/>
</dbReference>
<protein>
    <submittedName>
        <fullName evidence="2">4Fe-4S ferredoxin</fullName>
    </submittedName>
</protein>
<dbReference type="EMBL" id="JACNJZ010000090">
    <property type="protein sequence ID" value="MBC8317460.1"/>
    <property type="molecule type" value="Genomic_DNA"/>
</dbReference>
<accession>A0A8J6NCF9</accession>
<dbReference type="AlphaFoldDB" id="A0A8J6NCF9"/>
<dbReference type="PROSITE" id="PS51379">
    <property type="entry name" value="4FE4S_FER_2"/>
    <property type="match status" value="2"/>
</dbReference>
<gene>
    <name evidence="2" type="ORF">H8E41_06105</name>
</gene>
<reference evidence="2 3" key="1">
    <citation type="submission" date="2020-08" db="EMBL/GenBank/DDBJ databases">
        <title>Bridging the membrane lipid divide: bacteria of the FCB group superphylum have the potential to synthesize archaeal ether lipids.</title>
        <authorList>
            <person name="Villanueva L."/>
            <person name="Von Meijenfeldt F.A.B."/>
            <person name="Westbye A.B."/>
            <person name="Yadav S."/>
            <person name="Hopmans E.C."/>
            <person name="Dutilh B.E."/>
            <person name="Sinninghe Damste J.S."/>
        </authorList>
    </citation>
    <scope>NUCLEOTIDE SEQUENCE [LARGE SCALE GENOMIC DNA]</scope>
    <source>
        <strain evidence="2">NIOZ-UU47</strain>
    </source>
</reference>
<dbReference type="PANTHER" id="PTHR42895">
    <property type="entry name" value="IRON-SULFUR CLUSTER-BINDING PROTEIN-RELATED"/>
    <property type="match status" value="1"/>
</dbReference>
<proteinExistence type="predicted"/>
<sequence>MKMTRKIIEIDEELCDGCGLCVPDCAEGSLQVIDGKAKLVADNLCDGLGACLGACPTGALKIIERDADEFDEEAVEEFLKNKKTAEKSALETCPSASLQTLTPQSPCQAANKPLARPPQGDSPSALSHWPIQIRLIPPNAPFLNNADLLIVADCAPLAYPDFHKDFIKGRVVMMGCPKFDDRDSYVQKFTEIFKTTAIKSITTTIMEVPCCGSMRGIVSEALKRSGKDIPAKEVVISAQGEIVS</sequence>
<dbReference type="Pfam" id="PF13237">
    <property type="entry name" value="Fer4_10"/>
    <property type="match status" value="1"/>
</dbReference>
<evidence type="ECO:0000313" key="2">
    <source>
        <dbReference type="EMBL" id="MBC8317460.1"/>
    </source>
</evidence>
<dbReference type="PANTHER" id="PTHR42895:SF1">
    <property type="entry name" value="IRON-SULFUR CLUSTER PROTEIN"/>
    <property type="match status" value="1"/>
</dbReference>
<comment type="caution">
    <text evidence="2">The sequence shown here is derived from an EMBL/GenBank/DDBJ whole genome shotgun (WGS) entry which is preliminary data.</text>
</comment>
<dbReference type="InterPro" id="IPR052911">
    <property type="entry name" value="Corrinoid_activation_enz"/>
</dbReference>
<feature type="domain" description="4Fe-4S ferredoxin-type" evidence="1">
    <location>
        <begin position="36"/>
        <end position="65"/>
    </location>
</feature>
<evidence type="ECO:0000259" key="1">
    <source>
        <dbReference type="PROSITE" id="PS51379"/>
    </source>
</evidence>
<dbReference type="SUPFAM" id="SSF54862">
    <property type="entry name" value="4Fe-4S ferredoxins"/>
    <property type="match status" value="1"/>
</dbReference>
<feature type="domain" description="4Fe-4S ferredoxin-type" evidence="1">
    <location>
        <begin position="6"/>
        <end position="35"/>
    </location>
</feature>
<dbReference type="Proteomes" id="UP000614424">
    <property type="component" value="Unassembled WGS sequence"/>
</dbReference>
<name>A0A8J6NCF9_9BACT</name>
<dbReference type="InterPro" id="IPR017896">
    <property type="entry name" value="4Fe4S_Fe-S-bd"/>
</dbReference>